<dbReference type="GO" id="GO:0043190">
    <property type="term" value="C:ATP-binding cassette (ABC) transporter complex"/>
    <property type="evidence" value="ECO:0007669"/>
    <property type="project" value="InterPro"/>
</dbReference>
<comment type="similarity">
    <text evidence="2">Belongs to the bacterial solute-binding protein 5 family.</text>
</comment>
<dbReference type="GO" id="GO:0015833">
    <property type="term" value="P:peptide transport"/>
    <property type="evidence" value="ECO:0007669"/>
    <property type="project" value="TreeGrafter"/>
</dbReference>
<dbReference type="EMBL" id="PUEJ01000009">
    <property type="protein sequence ID" value="PRH85326.1"/>
    <property type="molecule type" value="Genomic_DNA"/>
</dbReference>
<dbReference type="GO" id="GO:1904680">
    <property type="term" value="F:peptide transmembrane transporter activity"/>
    <property type="evidence" value="ECO:0007669"/>
    <property type="project" value="TreeGrafter"/>
</dbReference>
<comment type="caution">
    <text evidence="5">The sequence shown here is derived from an EMBL/GenBank/DDBJ whole genome shotgun (WGS) entry which is preliminary data.</text>
</comment>
<dbReference type="RefSeq" id="WP_105864415.1">
    <property type="nucleotide sequence ID" value="NZ_PUEJ01000009.1"/>
</dbReference>
<keyword evidence="3" id="KW-0732">Signal</keyword>
<dbReference type="PROSITE" id="PS51318">
    <property type="entry name" value="TAT"/>
    <property type="match status" value="1"/>
</dbReference>
<evidence type="ECO:0000256" key="1">
    <source>
        <dbReference type="ARBA" id="ARBA00004418"/>
    </source>
</evidence>
<dbReference type="Pfam" id="PF00496">
    <property type="entry name" value="SBP_bac_5"/>
    <property type="match status" value="1"/>
</dbReference>
<dbReference type="Gene3D" id="3.90.76.10">
    <property type="entry name" value="Dipeptide-binding Protein, Domain 1"/>
    <property type="match status" value="1"/>
</dbReference>
<dbReference type="OrthoDB" id="9803988at2"/>
<dbReference type="Gene3D" id="3.10.105.10">
    <property type="entry name" value="Dipeptide-binding Protein, Domain 3"/>
    <property type="match status" value="1"/>
</dbReference>
<comment type="subcellular location">
    <subcellularLocation>
        <location evidence="1">Periplasm</location>
    </subcellularLocation>
</comment>
<reference evidence="5 6" key="1">
    <citation type="submission" date="2018-02" db="EMBL/GenBank/DDBJ databases">
        <title>Whole genome sequencing of endophytic bacterium.</title>
        <authorList>
            <person name="Eedara R."/>
            <person name="Podile A.R."/>
        </authorList>
    </citation>
    <scope>NUCLEOTIDE SEQUENCE [LARGE SCALE GENOMIC DNA]</scope>
    <source>
        <strain evidence="5 6">RP1T</strain>
    </source>
</reference>
<dbReference type="PIRSF" id="PIRSF002741">
    <property type="entry name" value="MppA"/>
    <property type="match status" value="1"/>
</dbReference>
<name>A0A2S9Q7K0_9HYPH</name>
<dbReference type="InterPro" id="IPR000914">
    <property type="entry name" value="SBP_5_dom"/>
</dbReference>
<gene>
    <name evidence="5" type="ORF">C5L14_23065</name>
</gene>
<dbReference type="PANTHER" id="PTHR30290:SF38">
    <property type="entry name" value="D,D-DIPEPTIDE-BINDING PERIPLASMIC PROTEIN DDPA-RELATED"/>
    <property type="match status" value="1"/>
</dbReference>
<dbReference type="InterPro" id="IPR030678">
    <property type="entry name" value="Peptide/Ni-bd"/>
</dbReference>
<keyword evidence="6" id="KW-1185">Reference proteome</keyword>
<evidence type="ECO:0000313" key="6">
    <source>
        <dbReference type="Proteomes" id="UP000237682"/>
    </source>
</evidence>
<sequence length="557" mass="62975">MSKQERNQFPHPNRRQALGLMATGASALLMPALLGREEALAAGKDKPSGQMVISFSQEPTVFNPHLLHIEVDEGIHYSVFNPLFDVDPDGKFTPSLAVEVPTVENGGISADGLTWKVKLRDGVKWHDGKPFTAEDVKFTLELMVDPNFRSWRRTGHEHVRDIKVVSPTEITWRMDKAFAPYPSILASTFIVPKHILSEAADKNTAPFNNAPVGTGPFKWSKRVPGDYIELAANEDYFGEGPYLERVVYKYIPDMTVMYTQFKTGDVDLVGLQWITADHYEEAKTLEGKIVDVVPNATIESVGFNMERPQFKDPAVRKALYHALDKKTIIEALYYGLPAPTESYMPQQSYYYNPDLPKQEYDPEKAKKVLDEAGWVPGADGIRAKDGVRLSFSNSTTAGNHLREQAQQFMQQSFKDIGVEMTISNLPPAVMWGDYWMMSKFDSVVVGINFITGPDPDTSDYFMSTSSGAKGGNGQNTWQYANPEVDKLLKEAGNTFVREERRKLYFKIQEIMRADLPFLPMYQYATVRGRKKGVEGFRPNINNRIDSWNVNTWHWAKK</sequence>
<protein>
    <submittedName>
        <fullName evidence="5">ABC transporter substrate-binding protein</fullName>
    </submittedName>
</protein>
<evidence type="ECO:0000313" key="5">
    <source>
        <dbReference type="EMBL" id="PRH85326.1"/>
    </source>
</evidence>
<evidence type="ECO:0000256" key="3">
    <source>
        <dbReference type="ARBA" id="ARBA00022729"/>
    </source>
</evidence>
<dbReference type="Gene3D" id="3.40.190.10">
    <property type="entry name" value="Periplasmic binding protein-like II"/>
    <property type="match status" value="1"/>
</dbReference>
<dbReference type="InterPro" id="IPR039424">
    <property type="entry name" value="SBP_5"/>
</dbReference>
<dbReference type="InterPro" id="IPR006311">
    <property type="entry name" value="TAT_signal"/>
</dbReference>
<organism evidence="5 6">
    <name type="scientific">Labrys okinawensis</name>
    <dbReference type="NCBI Taxonomy" id="346911"/>
    <lineage>
        <taxon>Bacteria</taxon>
        <taxon>Pseudomonadati</taxon>
        <taxon>Pseudomonadota</taxon>
        <taxon>Alphaproteobacteria</taxon>
        <taxon>Hyphomicrobiales</taxon>
        <taxon>Xanthobacteraceae</taxon>
        <taxon>Labrys</taxon>
    </lineage>
</organism>
<dbReference type="GO" id="GO:0030288">
    <property type="term" value="C:outer membrane-bounded periplasmic space"/>
    <property type="evidence" value="ECO:0007669"/>
    <property type="project" value="UniProtKB-ARBA"/>
</dbReference>
<dbReference type="Proteomes" id="UP000237682">
    <property type="component" value="Unassembled WGS sequence"/>
</dbReference>
<accession>A0A2S9Q7K0</accession>
<feature type="domain" description="Solute-binding protein family 5" evidence="4">
    <location>
        <begin position="107"/>
        <end position="466"/>
    </location>
</feature>
<evidence type="ECO:0000256" key="2">
    <source>
        <dbReference type="ARBA" id="ARBA00005695"/>
    </source>
</evidence>
<evidence type="ECO:0000259" key="4">
    <source>
        <dbReference type="Pfam" id="PF00496"/>
    </source>
</evidence>
<proteinExistence type="inferred from homology"/>
<dbReference type="AlphaFoldDB" id="A0A2S9Q7K0"/>
<dbReference type="PANTHER" id="PTHR30290">
    <property type="entry name" value="PERIPLASMIC BINDING COMPONENT OF ABC TRANSPORTER"/>
    <property type="match status" value="1"/>
</dbReference>
<dbReference type="SUPFAM" id="SSF53850">
    <property type="entry name" value="Periplasmic binding protein-like II"/>
    <property type="match status" value="1"/>
</dbReference>
<dbReference type="CDD" id="cd08513">
    <property type="entry name" value="PBP2_thermophilic_Hb8_like"/>
    <property type="match status" value="1"/>
</dbReference>